<reference evidence="2 3" key="1">
    <citation type="journal article" date="2020" name="Nature">
        <title>Six reference-quality genomes reveal evolution of bat adaptations.</title>
        <authorList>
            <person name="Jebb D."/>
            <person name="Huang Z."/>
            <person name="Pippel M."/>
            <person name="Hughes G.M."/>
            <person name="Lavrichenko K."/>
            <person name="Devanna P."/>
            <person name="Winkler S."/>
            <person name="Jermiin L.S."/>
            <person name="Skirmuntt E.C."/>
            <person name="Katzourakis A."/>
            <person name="Burkitt-Gray L."/>
            <person name="Ray D.A."/>
            <person name="Sullivan K.A.M."/>
            <person name="Roscito J.G."/>
            <person name="Kirilenko B.M."/>
            <person name="Davalos L.M."/>
            <person name="Corthals A.P."/>
            <person name="Power M.L."/>
            <person name="Jones G."/>
            <person name="Ransome R.D."/>
            <person name="Dechmann D.K.N."/>
            <person name="Locatelli A.G."/>
            <person name="Puechmaille S.J."/>
            <person name="Fedrigo O."/>
            <person name="Jarvis E.D."/>
            <person name="Hiller M."/>
            <person name="Vernes S.C."/>
            <person name="Myers E.W."/>
            <person name="Teeling E.C."/>
        </authorList>
    </citation>
    <scope>NUCLEOTIDE SEQUENCE [LARGE SCALE GENOMIC DNA]</scope>
    <source>
        <strain evidence="2">MMyoMyo1</strain>
        <tissue evidence="2">Flight muscle</tissue>
    </source>
</reference>
<dbReference type="AlphaFoldDB" id="A0A7J7XZZ1"/>
<accession>A0A7J7XZZ1</accession>
<dbReference type="EMBL" id="JABWUV010000005">
    <property type="protein sequence ID" value="KAF6355134.1"/>
    <property type="molecule type" value="Genomic_DNA"/>
</dbReference>
<evidence type="ECO:0000313" key="2">
    <source>
        <dbReference type="EMBL" id="KAF6355134.1"/>
    </source>
</evidence>
<organism evidence="2 3">
    <name type="scientific">Myotis myotis</name>
    <name type="common">Greater mouse-eared bat</name>
    <name type="synonym">Vespertilio myotis</name>
    <dbReference type="NCBI Taxonomy" id="51298"/>
    <lineage>
        <taxon>Eukaryota</taxon>
        <taxon>Metazoa</taxon>
        <taxon>Chordata</taxon>
        <taxon>Craniata</taxon>
        <taxon>Vertebrata</taxon>
        <taxon>Euteleostomi</taxon>
        <taxon>Mammalia</taxon>
        <taxon>Eutheria</taxon>
        <taxon>Laurasiatheria</taxon>
        <taxon>Chiroptera</taxon>
        <taxon>Yangochiroptera</taxon>
        <taxon>Vespertilionidae</taxon>
        <taxon>Myotis</taxon>
    </lineage>
</organism>
<keyword evidence="3" id="KW-1185">Reference proteome</keyword>
<gene>
    <name evidence="2" type="ORF">mMyoMyo1_011333</name>
</gene>
<evidence type="ECO:0000313" key="3">
    <source>
        <dbReference type="Proteomes" id="UP000527355"/>
    </source>
</evidence>
<comment type="caution">
    <text evidence="2">The sequence shown here is derived from an EMBL/GenBank/DDBJ whole genome shotgun (WGS) entry which is preliminary data.</text>
</comment>
<evidence type="ECO:0000256" key="1">
    <source>
        <dbReference type="SAM" id="MobiDB-lite"/>
    </source>
</evidence>
<feature type="compositionally biased region" description="Low complexity" evidence="1">
    <location>
        <begin position="50"/>
        <end position="62"/>
    </location>
</feature>
<name>A0A7J7XZZ1_MYOMY</name>
<protein>
    <submittedName>
        <fullName evidence="2">Uncharacterized protein</fullName>
    </submittedName>
</protein>
<sequence>MGRRLASPLPRASLRRCTDFASSGSGFRGRRKSGSRRKLVLPRCVREPPRGSGAPGTPSAGPHADPISPALAGSAFTSSPFPRFVPGCSRSELGFNFPAPAASRGSPEGGAESERWKRKKRGC</sequence>
<feature type="region of interest" description="Disordered" evidence="1">
    <location>
        <begin position="95"/>
        <end position="123"/>
    </location>
</feature>
<proteinExistence type="predicted"/>
<dbReference type="Proteomes" id="UP000527355">
    <property type="component" value="Unassembled WGS sequence"/>
</dbReference>
<feature type="compositionally biased region" description="Basic residues" evidence="1">
    <location>
        <begin position="28"/>
        <end position="40"/>
    </location>
</feature>
<feature type="region of interest" description="Disordered" evidence="1">
    <location>
        <begin position="20"/>
        <end position="76"/>
    </location>
</feature>